<sequence length="75" mass="8098">MNNRSDELFKTIRESDGEGSATNGEGGGDVGASTSSATQRHVLEMSSASKRAMGHVRDNITDTMWNDYVAYGNVR</sequence>
<proteinExistence type="predicted"/>
<reference evidence="2 3" key="1">
    <citation type="journal article" date="2016" name="G3 (Bethesda)">
        <title>First Draft Assembly and Annotation of the Genome of a California Endemic Oak Quercus lobata Nee (Fagaceae).</title>
        <authorList>
            <person name="Sork V.L."/>
            <person name="Fitz-Gibbon S.T."/>
            <person name="Puiu D."/>
            <person name="Crepeau M."/>
            <person name="Gugger P.F."/>
            <person name="Sherman R."/>
            <person name="Stevens K."/>
            <person name="Langley C.H."/>
            <person name="Pellegrini M."/>
            <person name="Salzberg S.L."/>
        </authorList>
    </citation>
    <scope>NUCLEOTIDE SEQUENCE [LARGE SCALE GENOMIC DNA]</scope>
    <source>
        <strain evidence="2 3">cv. SW786</strain>
    </source>
</reference>
<dbReference type="InParanoid" id="A0A7N2LMQ3"/>
<organism evidence="2 3">
    <name type="scientific">Quercus lobata</name>
    <name type="common">Valley oak</name>
    <dbReference type="NCBI Taxonomy" id="97700"/>
    <lineage>
        <taxon>Eukaryota</taxon>
        <taxon>Viridiplantae</taxon>
        <taxon>Streptophyta</taxon>
        <taxon>Embryophyta</taxon>
        <taxon>Tracheophyta</taxon>
        <taxon>Spermatophyta</taxon>
        <taxon>Magnoliopsida</taxon>
        <taxon>eudicotyledons</taxon>
        <taxon>Gunneridae</taxon>
        <taxon>Pentapetalae</taxon>
        <taxon>rosids</taxon>
        <taxon>fabids</taxon>
        <taxon>Fagales</taxon>
        <taxon>Fagaceae</taxon>
        <taxon>Quercus</taxon>
    </lineage>
</organism>
<reference evidence="2" key="2">
    <citation type="submission" date="2021-01" db="UniProtKB">
        <authorList>
            <consortium name="EnsemblPlants"/>
        </authorList>
    </citation>
    <scope>IDENTIFICATION</scope>
</reference>
<protein>
    <submittedName>
        <fullName evidence="2">Uncharacterized protein</fullName>
    </submittedName>
</protein>
<evidence type="ECO:0000313" key="3">
    <source>
        <dbReference type="Proteomes" id="UP000594261"/>
    </source>
</evidence>
<evidence type="ECO:0000256" key="1">
    <source>
        <dbReference type="SAM" id="MobiDB-lite"/>
    </source>
</evidence>
<feature type="region of interest" description="Disordered" evidence="1">
    <location>
        <begin position="1"/>
        <end position="54"/>
    </location>
</feature>
<keyword evidence="3" id="KW-1185">Reference proteome</keyword>
<dbReference type="AlphaFoldDB" id="A0A7N2LMQ3"/>
<dbReference type="Gramene" id="QL05p006247:mrna">
    <property type="protein sequence ID" value="QL05p006247:mrna:CDS:2"/>
    <property type="gene ID" value="QL05p006247"/>
</dbReference>
<dbReference type="EnsemblPlants" id="QL05p006247:mrna">
    <property type="protein sequence ID" value="QL05p006247:mrna:CDS:2"/>
    <property type="gene ID" value="QL05p006247"/>
</dbReference>
<name>A0A7N2LMQ3_QUELO</name>
<evidence type="ECO:0000313" key="2">
    <source>
        <dbReference type="EnsemblPlants" id="QL05p006247:mrna:CDS:2"/>
    </source>
</evidence>
<feature type="compositionally biased region" description="Basic and acidic residues" evidence="1">
    <location>
        <begin position="1"/>
        <end position="16"/>
    </location>
</feature>
<dbReference type="EMBL" id="LRBV02000005">
    <property type="status" value="NOT_ANNOTATED_CDS"/>
    <property type="molecule type" value="Genomic_DNA"/>
</dbReference>
<dbReference type="Proteomes" id="UP000594261">
    <property type="component" value="Chromosome 5"/>
</dbReference>
<accession>A0A7N2LMQ3</accession>